<gene>
    <name evidence="3" type="ORF">LKD48_03890</name>
</gene>
<dbReference type="AlphaFoldDB" id="A0AAE3E2Y2"/>
<evidence type="ECO:0000256" key="1">
    <source>
        <dbReference type="SAM" id="Phobius"/>
    </source>
</evidence>
<dbReference type="InterPro" id="IPR012867">
    <property type="entry name" value="DUF1648"/>
</dbReference>
<feature type="domain" description="DUF1648" evidence="2">
    <location>
        <begin position="13"/>
        <end position="60"/>
    </location>
</feature>
<reference evidence="3 4" key="1">
    <citation type="submission" date="2021-10" db="EMBL/GenBank/DDBJ databases">
        <title>Anaerobic single-cell dispensing facilitates the cultivation of human gut bacteria.</title>
        <authorList>
            <person name="Afrizal A."/>
        </authorList>
    </citation>
    <scope>NUCLEOTIDE SEQUENCE [LARGE SCALE GENOMIC DNA]</scope>
    <source>
        <strain evidence="3 4">CLA-AA-H224</strain>
    </source>
</reference>
<dbReference type="InterPro" id="IPR026272">
    <property type="entry name" value="SdpI"/>
</dbReference>
<feature type="transmembrane region" description="Helical" evidence="1">
    <location>
        <begin position="201"/>
        <end position="222"/>
    </location>
</feature>
<dbReference type="InterPro" id="IPR025962">
    <property type="entry name" value="SdpI/YhfL"/>
</dbReference>
<keyword evidence="1" id="KW-0812">Transmembrane</keyword>
<comment type="caution">
    <text evidence="3">The sequence shown here is derived from an EMBL/GenBank/DDBJ whole genome shotgun (WGS) entry which is preliminary data.</text>
</comment>
<proteinExistence type="predicted"/>
<dbReference type="RefSeq" id="WP_308731249.1">
    <property type="nucleotide sequence ID" value="NZ_JAJEQN010000007.1"/>
</dbReference>
<dbReference type="Pfam" id="PF13630">
    <property type="entry name" value="SdpI"/>
    <property type="match status" value="1"/>
</dbReference>
<accession>A0AAE3E2Y2</accession>
<dbReference type="PIRSF" id="PIRSF038959">
    <property type="entry name" value="SdpI"/>
    <property type="match status" value="1"/>
</dbReference>
<dbReference type="PANTHER" id="PTHR37810:SF5">
    <property type="entry name" value="IMMUNITY PROTEIN SDPI"/>
    <property type="match status" value="1"/>
</dbReference>
<dbReference type="Pfam" id="PF07853">
    <property type="entry name" value="DUF1648"/>
    <property type="match status" value="1"/>
</dbReference>
<dbReference type="Proteomes" id="UP001198200">
    <property type="component" value="Unassembled WGS sequence"/>
</dbReference>
<feature type="transmembrane region" description="Helical" evidence="1">
    <location>
        <begin position="175"/>
        <end position="195"/>
    </location>
</feature>
<dbReference type="EMBL" id="JAJEQN010000007">
    <property type="protein sequence ID" value="MCC2220789.1"/>
    <property type="molecule type" value="Genomic_DNA"/>
</dbReference>
<evidence type="ECO:0000259" key="2">
    <source>
        <dbReference type="Pfam" id="PF07853"/>
    </source>
</evidence>
<name>A0AAE3E2Y2_9FIRM</name>
<keyword evidence="1" id="KW-0472">Membrane</keyword>
<keyword evidence="4" id="KW-1185">Reference proteome</keyword>
<keyword evidence="1" id="KW-1133">Transmembrane helix</keyword>
<sequence>MKNKKLLTALYIILMLLPLIAVVVAYPFLPDKIPAHYGMNNQVTRWGNKSETFIFPIITLFFGFFMYIAARGAVEQEKKGSGSEKNNSTITFVAGILSIMVFDILTFYFLYADFHQVENLNDVPFSLTKISFGVLGIALIILGNIMPKLKRNSIIGLRTPWSMKNVVVWKKSQRFCGILFMLSGIIILILCFLLEGTLLTVISLVLLVSAAIAGSIYSYLAAQKET</sequence>
<evidence type="ECO:0000313" key="3">
    <source>
        <dbReference type="EMBL" id="MCC2220789.1"/>
    </source>
</evidence>
<feature type="transmembrane region" description="Helical" evidence="1">
    <location>
        <begin position="90"/>
        <end position="111"/>
    </location>
</feature>
<organism evidence="3 4">
    <name type="scientific">Anthropogastromicrobium aceti</name>
    <dbReference type="NCBI Taxonomy" id="2981768"/>
    <lineage>
        <taxon>Bacteria</taxon>
        <taxon>Bacillati</taxon>
        <taxon>Bacillota</taxon>
        <taxon>Clostridia</taxon>
        <taxon>Lachnospirales</taxon>
        <taxon>Lachnospiraceae</taxon>
        <taxon>Anthropogastromicrobium</taxon>
    </lineage>
</organism>
<feature type="transmembrane region" description="Helical" evidence="1">
    <location>
        <begin position="53"/>
        <end position="70"/>
    </location>
</feature>
<dbReference type="PANTHER" id="PTHR37810">
    <property type="entry name" value="IMMUNITY PROTEIN SDPI"/>
    <property type="match status" value="1"/>
</dbReference>
<feature type="transmembrane region" description="Helical" evidence="1">
    <location>
        <begin position="123"/>
        <end position="145"/>
    </location>
</feature>
<protein>
    <submittedName>
        <fullName evidence="3">SdpI family protein</fullName>
    </submittedName>
</protein>
<evidence type="ECO:0000313" key="4">
    <source>
        <dbReference type="Proteomes" id="UP001198200"/>
    </source>
</evidence>
<dbReference type="GO" id="GO:0009636">
    <property type="term" value="P:response to toxic substance"/>
    <property type="evidence" value="ECO:0007669"/>
    <property type="project" value="TreeGrafter"/>
</dbReference>